<dbReference type="EMBL" id="CP012672">
    <property type="protein sequence ID" value="AUX33318.1"/>
    <property type="molecule type" value="Genomic_DNA"/>
</dbReference>
<accession>A0A4P2QT82</accession>
<dbReference type="AlphaFoldDB" id="A0A4P2QT82"/>
<sequence>MARLSSRDGGGTERCLGLVVLLDVVLDLEMPVPPEVTEHPPDGVLQDLTDLARSQVTEFVPHELGAAFVISPV</sequence>
<name>A0A4P2QT82_SORCE</name>
<gene>
    <name evidence="1" type="ORF">SOCE836_054740</name>
</gene>
<protein>
    <submittedName>
        <fullName evidence="1">Uncharacterized protein</fullName>
    </submittedName>
</protein>
<organism evidence="1 2">
    <name type="scientific">Sorangium cellulosum</name>
    <name type="common">Polyangium cellulosum</name>
    <dbReference type="NCBI Taxonomy" id="56"/>
    <lineage>
        <taxon>Bacteria</taxon>
        <taxon>Pseudomonadati</taxon>
        <taxon>Myxococcota</taxon>
        <taxon>Polyangia</taxon>
        <taxon>Polyangiales</taxon>
        <taxon>Polyangiaceae</taxon>
        <taxon>Sorangium</taxon>
    </lineage>
</organism>
<evidence type="ECO:0000313" key="1">
    <source>
        <dbReference type="EMBL" id="AUX33318.1"/>
    </source>
</evidence>
<proteinExistence type="predicted"/>
<evidence type="ECO:0000313" key="2">
    <source>
        <dbReference type="Proteomes" id="UP000295497"/>
    </source>
</evidence>
<dbReference type="Proteomes" id="UP000295497">
    <property type="component" value="Chromosome"/>
</dbReference>
<reference evidence="1 2" key="1">
    <citation type="submission" date="2015-09" db="EMBL/GenBank/DDBJ databases">
        <title>Sorangium comparison.</title>
        <authorList>
            <person name="Zaburannyi N."/>
            <person name="Bunk B."/>
            <person name="Overmann J."/>
            <person name="Mueller R."/>
        </authorList>
    </citation>
    <scope>NUCLEOTIDE SEQUENCE [LARGE SCALE GENOMIC DNA]</scope>
    <source>
        <strain evidence="1 2">So ce836</strain>
    </source>
</reference>